<evidence type="ECO:0000313" key="7">
    <source>
        <dbReference type="Proteomes" id="UP001054837"/>
    </source>
</evidence>
<dbReference type="SMART" id="SM00408">
    <property type="entry name" value="IGc2"/>
    <property type="match status" value="3"/>
</dbReference>
<keyword evidence="4" id="KW-1133">Transmembrane helix</keyword>
<organism evidence="6 7">
    <name type="scientific">Caerostris darwini</name>
    <dbReference type="NCBI Taxonomy" id="1538125"/>
    <lineage>
        <taxon>Eukaryota</taxon>
        <taxon>Metazoa</taxon>
        <taxon>Ecdysozoa</taxon>
        <taxon>Arthropoda</taxon>
        <taxon>Chelicerata</taxon>
        <taxon>Arachnida</taxon>
        <taxon>Araneae</taxon>
        <taxon>Araneomorphae</taxon>
        <taxon>Entelegynae</taxon>
        <taxon>Araneoidea</taxon>
        <taxon>Araneidae</taxon>
        <taxon>Caerostris</taxon>
    </lineage>
</organism>
<reference evidence="6 7" key="1">
    <citation type="submission" date="2021-06" db="EMBL/GenBank/DDBJ databases">
        <title>Caerostris darwini draft genome.</title>
        <authorList>
            <person name="Kono N."/>
            <person name="Arakawa K."/>
        </authorList>
    </citation>
    <scope>NUCLEOTIDE SEQUENCE [LARGE SCALE GENOMIC DNA]</scope>
</reference>
<keyword evidence="7" id="KW-1185">Reference proteome</keyword>
<comment type="caution">
    <text evidence="6">The sequence shown here is derived from an EMBL/GenBank/DDBJ whole genome shotgun (WGS) entry which is preliminary data.</text>
</comment>
<dbReference type="GO" id="GO:0016020">
    <property type="term" value="C:membrane"/>
    <property type="evidence" value="ECO:0007669"/>
    <property type="project" value="UniProtKB-SubCell"/>
</dbReference>
<feature type="domain" description="Ig-like" evidence="5">
    <location>
        <begin position="113"/>
        <end position="200"/>
    </location>
</feature>
<dbReference type="EMBL" id="BPLQ01006436">
    <property type="protein sequence ID" value="GIY22407.1"/>
    <property type="molecule type" value="Genomic_DNA"/>
</dbReference>
<keyword evidence="3" id="KW-1015">Disulfide bond</keyword>
<gene>
    <name evidence="6" type="ORF">CDAR_591121</name>
</gene>
<dbReference type="InterPro" id="IPR003599">
    <property type="entry name" value="Ig_sub"/>
</dbReference>
<comment type="subcellular location">
    <subcellularLocation>
        <location evidence="1">Membrane</location>
        <topology evidence="1">Single-pass membrane protein</topology>
    </subcellularLocation>
</comment>
<dbReference type="Pfam" id="PF13927">
    <property type="entry name" value="Ig_3"/>
    <property type="match status" value="1"/>
</dbReference>
<protein>
    <recommendedName>
        <fullName evidence="5">Ig-like domain-containing protein</fullName>
    </recommendedName>
</protein>
<dbReference type="Gene3D" id="2.60.40.10">
    <property type="entry name" value="Immunoglobulins"/>
    <property type="match status" value="4"/>
</dbReference>
<evidence type="ECO:0000256" key="2">
    <source>
        <dbReference type="ARBA" id="ARBA00023136"/>
    </source>
</evidence>
<dbReference type="PANTHER" id="PTHR23278:SF19">
    <property type="entry name" value="OBSCURIN"/>
    <property type="match status" value="1"/>
</dbReference>
<feature type="domain" description="Ig-like" evidence="5">
    <location>
        <begin position="212"/>
        <end position="290"/>
    </location>
</feature>
<feature type="transmembrane region" description="Helical" evidence="4">
    <location>
        <begin position="504"/>
        <end position="526"/>
    </location>
</feature>
<dbReference type="PROSITE" id="PS50835">
    <property type="entry name" value="IG_LIKE"/>
    <property type="match status" value="4"/>
</dbReference>
<keyword evidence="2 4" id="KW-0472">Membrane</keyword>
<dbReference type="InterPro" id="IPR013783">
    <property type="entry name" value="Ig-like_fold"/>
</dbReference>
<feature type="domain" description="Ig-like" evidence="5">
    <location>
        <begin position="305"/>
        <end position="381"/>
    </location>
</feature>
<feature type="domain" description="Ig-like" evidence="5">
    <location>
        <begin position="7"/>
        <end position="106"/>
    </location>
</feature>
<proteinExistence type="predicted"/>
<dbReference type="AlphaFoldDB" id="A0AAV4RQL7"/>
<dbReference type="InterPro" id="IPR013162">
    <property type="entry name" value="CD80_C2-set"/>
</dbReference>
<evidence type="ECO:0000259" key="5">
    <source>
        <dbReference type="PROSITE" id="PS50835"/>
    </source>
</evidence>
<dbReference type="PANTHER" id="PTHR23278">
    <property type="entry name" value="SIDESTEP PROTEIN"/>
    <property type="match status" value="1"/>
</dbReference>
<evidence type="ECO:0000313" key="6">
    <source>
        <dbReference type="EMBL" id="GIY22407.1"/>
    </source>
</evidence>
<dbReference type="InterPro" id="IPR036179">
    <property type="entry name" value="Ig-like_dom_sf"/>
</dbReference>
<dbReference type="Pfam" id="PF13895">
    <property type="entry name" value="Ig_2"/>
    <property type="match status" value="1"/>
</dbReference>
<dbReference type="SUPFAM" id="SSF48726">
    <property type="entry name" value="Immunoglobulin"/>
    <property type="match status" value="4"/>
</dbReference>
<evidence type="ECO:0000256" key="1">
    <source>
        <dbReference type="ARBA" id="ARBA00004167"/>
    </source>
</evidence>
<name>A0AAV4RQL7_9ARAC</name>
<accession>A0AAV4RQL7</accession>
<dbReference type="InterPro" id="IPR007110">
    <property type="entry name" value="Ig-like_dom"/>
</dbReference>
<evidence type="ECO:0000256" key="3">
    <source>
        <dbReference type="ARBA" id="ARBA00023157"/>
    </source>
</evidence>
<dbReference type="SMART" id="SM00409">
    <property type="entry name" value="IG"/>
    <property type="match status" value="3"/>
</dbReference>
<evidence type="ECO:0000256" key="4">
    <source>
        <dbReference type="SAM" id="Phobius"/>
    </source>
</evidence>
<dbReference type="InterPro" id="IPR003598">
    <property type="entry name" value="Ig_sub2"/>
</dbReference>
<keyword evidence="4" id="KW-0812">Transmembrane</keyword>
<dbReference type="Pfam" id="PF08205">
    <property type="entry name" value="C2-set_2"/>
    <property type="match status" value="1"/>
</dbReference>
<dbReference type="Proteomes" id="UP001054837">
    <property type="component" value="Unassembled WGS sequence"/>
</dbReference>
<sequence>MKTKSGPSNAAIIMNKYGEHLWGLIGPYNEGFPLELVCEGERGDPPPVVHWWRDGELLNSSYYVTPQGFARSELLLESLNRTDFMTSLTCQVSNSNLSESINSTVVIDMNLMPTAVYIINEYRPLLANNYFDIVCFAVGARPAAQMSWWLDGKQLMSHIEDRIEKENLTKSILHFIPSRHDNKRPLHCKGENVQIPRSVIQSTWVLNIHFAPHLEAKIDKYVPVMEGADVELICEVIANPPVLAMMWYKDGRWLRKLEWTQTSFKITSISKENKGRYQCAAINRIGKSFSQPRVLNVYYLLSDVPRCKSSKNGTFSVGKNENVSMVCEVDSNPSDVSFSWTYNGIKSLSSYQYRNNGTLSVATITPRSSRDYGVYMCSSKNYIGNQRKPCLFRIIPPGPPEPPKECNLTVCHFHCICLKCITGNDGGFRQMFHLGVFDAHSKKLTMNITAAKEPIFTICSLPANESFVLVLSAFNREGASKQIVMHTNENFIHDNDDDAPGSSIAALIVGVTFTIISFGTMMFFFIKIYQKRKAYNESSITIPKVIDEQQGINPSLSNSVPNWLPY</sequence>